<protein>
    <recommendedName>
        <fullName evidence="2">eCIS core domain-containing protein</fullName>
    </recommendedName>
</protein>
<evidence type="ECO:0000313" key="4">
    <source>
        <dbReference type="Proteomes" id="UP000010367"/>
    </source>
</evidence>
<name>K9TJZ7_9CYAN</name>
<dbReference type="Pfam" id="PF13699">
    <property type="entry name" value="eCIS_core"/>
    <property type="match status" value="1"/>
</dbReference>
<dbReference type="InParanoid" id="K9TJZ7"/>
<dbReference type="EMBL" id="CP003607">
    <property type="protein sequence ID" value="AFY83187.1"/>
    <property type="molecule type" value="Genomic_DNA"/>
</dbReference>
<gene>
    <name evidence="3" type="ORF">Oscil6304_3624</name>
</gene>
<dbReference type="KEGG" id="oac:Oscil6304_3624"/>
<dbReference type="HOGENOM" id="CLU_339747_0_0_3"/>
<feature type="region of interest" description="Disordered" evidence="1">
    <location>
        <begin position="126"/>
        <end position="145"/>
    </location>
</feature>
<organism evidence="3 4">
    <name type="scientific">Oscillatoria acuminata PCC 6304</name>
    <dbReference type="NCBI Taxonomy" id="56110"/>
    <lineage>
        <taxon>Bacteria</taxon>
        <taxon>Bacillati</taxon>
        <taxon>Cyanobacteriota</taxon>
        <taxon>Cyanophyceae</taxon>
        <taxon>Oscillatoriophycideae</taxon>
        <taxon>Oscillatoriales</taxon>
        <taxon>Oscillatoriaceae</taxon>
        <taxon>Oscillatoria</taxon>
    </lineage>
</organism>
<keyword evidence="4" id="KW-1185">Reference proteome</keyword>
<reference evidence="3 4" key="1">
    <citation type="submission" date="2012-06" db="EMBL/GenBank/DDBJ databases">
        <title>Finished chromosome of genome of Oscillatoria acuminata PCC 6304.</title>
        <authorList>
            <consortium name="US DOE Joint Genome Institute"/>
            <person name="Gugger M."/>
            <person name="Coursin T."/>
            <person name="Rippka R."/>
            <person name="Tandeau De Marsac N."/>
            <person name="Huntemann M."/>
            <person name="Wei C.-L."/>
            <person name="Han J."/>
            <person name="Detter J.C."/>
            <person name="Han C."/>
            <person name="Tapia R."/>
            <person name="Davenport K."/>
            <person name="Daligault H."/>
            <person name="Erkkila T."/>
            <person name="Gu W."/>
            <person name="Munk A.C.C."/>
            <person name="Teshima H."/>
            <person name="Xu Y."/>
            <person name="Chain P."/>
            <person name="Chen A."/>
            <person name="Krypides N."/>
            <person name="Mavromatis K."/>
            <person name="Markowitz V."/>
            <person name="Szeto E."/>
            <person name="Ivanova N."/>
            <person name="Mikhailova N."/>
            <person name="Ovchinnikova G."/>
            <person name="Pagani I."/>
            <person name="Pati A."/>
            <person name="Goodwin L."/>
            <person name="Peters L."/>
            <person name="Pitluck S."/>
            <person name="Woyke T."/>
            <person name="Kerfeld C."/>
        </authorList>
    </citation>
    <scope>NUCLEOTIDE SEQUENCE [LARGE SCALE GENOMIC DNA]</scope>
    <source>
        <strain evidence="3 4">PCC 6304</strain>
    </source>
</reference>
<dbReference type="RefSeq" id="WP_015149814.1">
    <property type="nucleotide sequence ID" value="NC_019693.1"/>
</dbReference>
<evidence type="ECO:0000259" key="2">
    <source>
        <dbReference type="Pfam" id="PF13699"/>
    </source>
</evidence>
<proteinExistence type="predicted"/>
<feature type="region of interest" description="Disordered" evidence="1">
    <location>
        <begin position="196"/>
        <end position="228"/>
    </location>
</feature>
<dbReference type="InterPro" id="IPR025295">
    <property type="entry name" value="eCIS_core_dom"/>
</dbReference>
<evidence type="ECO:0000256" key="1">
    <source>
        <dbReference type="SAM" id="MobiDB-lite"/>
    </source>
</evidence>
<dbReference type="AlphaFoldDB" id="K9TJZ7"/>
<feature type="region of interest" description="Disordered" evidence="1">
    <location>
        <begin position="1"/>
        <end position="27"/>
    </location>
</feature>
<feature type="compositionally biased region" description="Low complexity" evidence="1">
    <location>
        <begin position="8"/>
        <end position="21"/>
    </location>
</feature>
<dbReference type="eggNOG" id="COG2885">
    <property type="taxonomic scope" value="Bacteria"/>
</dbReference>
<feature type="domain" description="eCIS core" evidence="2">
    <location>
        <begin position="224"/>
        <end position="297"/>
    </location>
</feature>
<evidence type="ECO:0000313" key="3">
    <source>
        <dbReference type="EMBL" id="AFY83187.1"/>
    </source>
</evidence>
<sequence length="836" mass="93331">MAYDKLQKSSPGSSPAQQSSQLTIPPLFKPASADIAQDAPQQDLQRLMQTSDRLERISIYPPASPPPFLQPKLKIGAPGDKYEQEADWVARKVVNTIHSFPGGAPQAESVTPDIVQPQVKGQTPIMKKTTDQGDRTATPPDLESSIRAAGGSEYRIKPQIQREEKDRVQTKPLAQSIKPWVQREVMLKTKKQLIQKKLSPNAETSHPTASLESRLNQTKSGGSPLPAQVRSFMEPRFGADFSPVRVHTGPESVQMNRELNAQAFTHSNHIYFGEGKSPGQDLLTAHELTHVLQQTDGTVHKKPNSELKIGQDKTPTLQCQKNEFASFLDVNVDPRIGLQPHQQQQLNDFVAQVEDALKSWELQRGKSENLRFQRYKDINWAFKTFRKATAADPYHALIWREAARRLELGKNKAYIQEIRMFNPTMLGDLKRMLNIEDVEASHTYEIQPQWGTGGGWGGFGVKVGAIAKRVKIRYTNSLIPGLTWTQQVSLAGFQLGFGVSLGGMKGSTGASISGPGDWAPASHQPQQQYLEPNFFNDAEFTSPGASASISLGPATGKKNIGNALLLRKGMYSILWESPADWSVINDVEASIPEYGDDIHEGPKLNGGIEAVNEFGKTETIGDTEFEAGEWKDLENIPKKDSDVWVPLHYARIFFQTGSAALKPGRDFSFESFDSKGNFATIDRVINAIYKWDKKEGYRGSIFKVEISGTHSQKWGQFDDKLKELEEKRQQNGELTTKEMQLEGDIKAKKEMENYNLALDRAKNVHEVFSIKLGELKNRMVYGVMAQSSVSEPTTHESAMENPYSNFTEDRSVTILVSYQIFNSNGQVNWNQSYNGF</sequence>
<dbReference type="STRING" id="56110.Oscil6304_3624"/>
<accession>K9TJZ7</accession>
<dbReference type="Proteomes" id="UP000010367">
    <property type="component" value="Chromosome"/>
</dbReference>
<feature type="compositionally biased region" description="Polar residues" evidence="1">
    <location>
        <begin position="201"/>
        <end position="221"/>
    </location>
</feature>
<feature type="region of interest" description="Disordered" evidence="1">
    <location>
        <begin position="50"/>
        <end position="72"/>
    </location>
</feature>